<sequence>MREEAFDKKLAEECARAFSLSTGLGCTLSDKEGNTFADFGYSCEKCRLCEVMGGTRTGCIRAHIYGMTEAARFGGKYIYFCPRGLTCFVSPILSEYGAEAKITVGPFIMVERQDFIDCELIENARLSGDPLEAAVRVVEEIPLAAPERVNQLSTLLFMAVGFLNNVSAENRLLQSRRSDAIQGQITAYIQTLKQEGDTRDYPFELERKLLQSIARQEREESQRLLNELLGAILFAGGADIELVKARVYELLVLISRTAINNGADPQRTLRLNQEALSGMIHFHSIDSLCLWLSGALSGFMDELFTFSDAKHANVIHRCIQYIGEHYSEPITLRQAAEHVYLTPPYLCRIFKKETGVTFNEYLNRIRVNKAKELLTNRKLRLTDISLLVGFEDQSYFTKVFKRITGMLPSVWREKKLEEETLLNLS</sequence>
<feature type="domain" description="HTH araC/xylS-type" evidence="4">
    <location>
        <begin position="316"/>
        <end position="414"/>
    </location>
</feature>
<dbReference type="Gene3D" id="1.10.10.60">
    <property type="entry name" value="Homeodomain-like"/>
    <property type="match status" value="2"/>
</dbReference>
<reference evidence="5" key="1">
    <citation type="submission" date="2020-10" db="EMBL/GenBank/DDBJ databases">
        <authorList>
            <person name="Gilroy R."/>
        </authorList>
    </citation>
    <scope>NUCLEOTIDE SEQUENCE</scope>
    <source>
        <strain evidence="5">ChiSxjej1B13-7958</strain>
    </source>
</reference>
<proteinExistence type="predicted"/>
<dbReference type="GO" id="GO:0043565">
    <property type="term" value="F:sequence-specific DNA binding"/>
    <property type="evidence" value="ECO:0007669"/>
    <property type="project" value="InterPro"/>
</dbReference>
<dbReference type="PANTHER" id="PTHR43280">
    <property type="entry name" value="ARAC-FAMILY TRANSCRIPTIONAL REGULATOR"/>
    <property type="match status" value="1"/>
</dbReference>
<dbReference type="EMBL" id="DVGZ01000014">
    <property type="protein sequence ID" value="HIR46290.1"/>
    <property type="molecule type" value="Genomic_DNA"/>
</dbReference>
<dbReference type="InterPro" id="IPR018062">
    <property type="entry name" value="HTH_AraC-typ_CS"/>
</dbReference>
<comment type="caution">
    <text evidence="5">The sequence shown here is derived from an EMBL/GenBank/DDBJ whole genome shotgun (WGS) entry which is preliminary data.</text>
</comment>
<dbReference type="InterPro" id="IPR018771">
    <property type="entry name" value="PocR_dom"/>
</dbReference>
<name>A0A9D1DDH4_9FIRM</name>
<dbReference type="Pfam" id="PF10114">
    <property type="entry name" value="PocR"/>
    <property type="match status" value="1"/>
</dbReference>
<organism evidence="5 6">
    <name type="scientific">Candidatus Caccousia avicola</name>
    <dbReference type="NCBI Taxonomy" id="2840721"/>
    <lineage>
        <taxon>Bacteria</taxon>
        <taxon>Bacillati</taxon>
        <taxon>Bacillota</taxon>
        <taxon>Clostridia</taxon>
        <taxon>Eubacteriales</taxon>
        <taxon>Oscillospiraceae</taxon>
        <taxon>Oscillospiraceae incertae sedis</taxon>
        <taxon>Candidatus Caccousia</taxon>
    </lineage>
</organism>
<keyword evidence="1" id="KW-0805">Transcription regulation</keyword>
<dbReference type="PROSITE" id="PS01124">
    <property type="entry name" value="HTH_ARAC_FAMILY_2"/>
    <property type="match status" value="1"/>
</dbReference>
<protein>
    <submittedName>
        <fullName evidence="5">Helix-turn-helix domain-containing protein</fullName>
    </submittedName>
</protein>
<evidence type="ECO:0000313" key="6">
    <source>
        <dbReference type="Proteomes" id="UP000824242"/>
    </source>
</evidence>
<gene>
    <name evidence="5" type="ORF">IAB89_01330</name>
</gene>
<dbReference type="AlphaFoldDB" id="A0A9D1DDH4"/>
<dbReference type="PANTHER" id="PTHR43280:SF28">
    <property type="entry name" value="HTH-TYPE TRANSCRIPTIONAL ACTIVATOR RHAS"/>
    <property type="match status" value="1"/>
</dbReference>
<evidence type="ECO:0000259" key="4">
    <source>
        <dbReference type="PROSITE" id="PS01124"/>
    </source>
</evidence>
<dbReference type="PROSITE" id="PS00041">
    <property type="entry name" value="HTH_ARAC_FAMILY_1"/>
    <property type="match status" value="1"/>
</dbReference>
<evidence type="ECO:0000256" key="2">
    <source>
        <dbReference type="ARBA" id="ARBA00023125"/>
    </source>
</evidence>
<dbReference type="InterPro" id="IPR018060">
    <property type="entry name" value="HTH_AraC"/>
</dbReference>
<dbReference type="GO" id="GO:0003700">
    <property type="term" value="F:DNA-binding transcription factor activity"/>
    <property type="evidence" value="ECO:0007669"/>
    <property type="project" value="InterPro"/>
</dbReference>
<dbReference type="SUPFAM" id="SSF46689">
    <property type="entry name" value="Homeodomain-like"/>
    <property type="match status" value="2"/>
</dbReference>
<dbReference type="InterPro" id="IPR009057">
    <property type="entry name" value="Homeodomain-like_sf"/>
</dbReference>
<dbReference type="Proteomes" id="UP000824242">
    <property type="component" value="Unassembled WGS sequence"/>
</dbReference>
<keyword evidence="2" id="KW-0238">DNA-binding</keyword>
<evidence type="ECO:0000313" key="5">
    <source>
        <dbReference type="EMBL" id="HIR46290.1"/>
    </source>
</evidence>
<accession>A0A9D1DDH4</accession>
<reference evidence="5" key="2">
    <citation type="journal article" date="2021" name="PeerJ">
        <title>Extensive microbial diversity within the chicken gut microbiome revealed by metagenomics and culture.</title>
        <authorList>
            <person name="Gilroy R."/>
            <person name="Ravi A."/>
            <person name="Getino M."/>
            <person name="Pursley I."/>
            <person name="Horton D.L."/>
            <person name="Alikhan N.F."/>
            <person name="Baker D."/>
            <person name="Gharbi K."/>
            <person name="Hall N."/>
            <person name="Watson M."/>
            <person name="Adriaenssens E.M."/>
            <person name="Foster-Nyarko E."/>
            <person name="Jarju S."/>
            <person name="Secka A."/>
            <person name="Antonio M."/>
            <person name="Oren A."/>
            <person name="Chaudhuri R.R."/>
            <person name="La Ragione R."/>
            <person name="Hildebrand F."/>
            <person name="Pallen M.J."/>
        </authorList>
    </citation>
    <scope>NUCLEOTIDE SEQUENCE</scope>
    <source>
        <strain evidence="5">ChiSxjej1B13-7958</strain>
    </source>
</reference>
<evidence type="ECO:0000256" key="1">
    <source>
        <dbReference type="ARBA" id="ARBA00023015"/>
    </source>
</evidence>
<keyword evidence="3" id="KW-0804">Transcription</keyword>
<dbReference type="InterPro" id="IPR020449">
    <property type="entry name" value="Tscrpt_reg_AraC-type_HTH"/>
</dbReference>
<evidence type="ECO:0000256" key="3">
    <source>
        <dbReference type="ARBA" id="ARBA00023163"/>
    </source>
</evidence>
<dbReference type="Pfam" id="PF12833">
    <property type="entry name" value="HTH_18"/>
    <property type="match status" value="1"/>
</dbReference>
<dbReference type="SMART" id="SM00342">
    <property type="entry name" value="HTH_ARAC"/>
    <property type="match status" value="1"/>
</dbReference>
<dbReference type="PRINTS" id="PR00032">
    <property type="entry name" value="HTHARAC"/>
</dbReference>